<proteinExistence type="predicted"/>
<dbReference type="PANTHER" id="PTHR32027">
    <property type="entry name" value="CYTOSINE DEAMINASE"/>
    <property type="match status" value="1"/>
</dbReference>
<reference evidence="4 5" key="1">
    <citation type="submission" date="2018-10" db="EMBL/GenBank/DDBJ databases">
        <title>Anaerotruncus faecis sp. nov., isolated from human feces.</title>
        <authorList>
            <person name="Wang Y.-J."/>
        </authorList>
    </citation>
    <scope>NUCLEOTIDE SEQUENCE [LARGE SCALE GENOMIC DNA]</scope>
    <source>
        <strain evidence="4 5">22A2-44</strain>
    </source>
</reference>
<evidence type="ECO:0000313" key="4">
    <source>
        <dbReference type="EMBL" id="RLL12403.1"/>
    </source>
</evidence>
<dbReference type="PANTHER" id="PTHR32027:SF0">
    <property type="entry name" value="CYTOSINE DEAMINASE"/>
    <property type="match status" value="1"/>
</dbReference>
<dbReference type="InterPro" id="IPR032466">
    <property type="entry name" value="Metal_Hydrolase"/>
</dbReference>
<organism evidence="4 5">
    <name type="scientific">Anaerotruncus massiliensis</name>
    <name type="common">ex Liu et al. 2021</name>
    <dbReference type="NCBI Taxonomy" id="2321404"/>
    <lineage>
        <taxon>Bacteria</taxon>
        <taxon>Bacillati</taxon>
        <taxon>Bacillota</taxon>
        <taxon>Clostridia</taxon>
        <taxon>Eubacteriales</taxon>
        <taxon>Oscillospiraceae</taxon>
        <taxon>Anaerotruncus</taxon>
    </lineage>
</organism>
<dbReference type="GO" id="GO:0004131">
    <property type="term" value="F:cytosine deaminase activity"/>
    <property type="evidence" value="ECO:0007669"/>
    <property type="project" value="UniProtKB-EC"/>
</dbReference>
<comment type="caution">
    <text evidence="4">The sequence shown here is derived from an EMBL/GenBank/DDBJ whole genome shotgun (WGS) entry which is preliminary data.</text>
</comment>
<dbReference type="SUPFAM" id="SSF51556">
    <property type="entry name" value="Metallo-dependent hydrolases"/>
    <property type="match status" value="1"/>
</dbReference>
<evidence type="ECO:0000259" key="3">
    <source>
        <dbReference type="Pfam" id="PF07969"/>
    </source>
</evidence>
<dbReference type="SUPFAM" id="SSF51338">
    <property type="entry name" value="Composite domain of metallo-dependent hydrolases"/>
    <property type="match status" value="2"/>
</dbReference>
<accession>A0A498CPZ2</accession>
<evidence type="ECO:0000256" key="1">
    <source>
        <dbReference type="ARBA" id="ARBA00022723"/>
    </source>
</evidence>
<evidence type="ECO:0000256" key="2">
    <source>
        <dbReference type="ARBA" id="ARBA00022801"/>
    </source>
</evidence>
<dbReference type="EMBL" id="RCHT01000006">
    <property type="protein sequence ID" value="RLL12403.1"/>
    <property type="molecule type" value="Genomic_DNA"/>
</dbReference>
<dbReference type="GO" id="GO:0046872">
    <property type="term" value="F:metal ion binding"/>
    <property type="evidence" value="ECO:0007669"/>
    <property type="project" value="UniProtKB-KW"/>
</dbReference>
<dbReference type="Pfam" id="PF07969">
    <property type="entry name" value="Amidohydro_3"/>
    <property type="match status" value="1"/>
</dbReference>
<dbReference type="InterPro" id="IPR013108">
    <property type="entry name" value="Amidohydro_3"/>
</dbReference>
<feature type="domain" description="Amidohydrolase 3" evidence="3">
    <location>
        <begin position="39"/>
        <end position="401"/>
    </location>
</feature>
<sequence length="413" mass="45216">MKLLIQNAILRGRKEPADILIEEGKISRVGGRIDAAADRTIDASGCLVTPSLIDPHIHLDKVNVFDVVRPNVSGTLKEAIEILWDQKRVYTVEDIVTRSEDVVLKAIKNGTLAIRTHVDVDTIGGLRPLEGVVALREKYKDVIDIQIVAFPQEGIVKDPGCDKLMWEAMEAGADIVGGMPANENSPDDSRAHVKLCFDIAEKYGAEIDMHVDETDDPFYRTLEMIADEAIARGFVPGTVTAGHTCALAAYDDHYAGYVIEKVKRAGINVITNPVTNLMLQGRLDKQPIRRGITRVKELLAAGVNVSFGQDCVKDTFYPYGSADMLQVANVVAHAAQMSLPGEIEKLYDMVTGDANKILKIPGYGLEPGCRANLLIIDARDARDAIRLCPPRRTVIRDGRVLAETTVDTRLNLG</sequence>
<dbReference type="FunFam" id="3.20.20.140:FF:000019">
    <property type="entry name" value="Cytosine deaminase"/>
    <property type="match status" value="1"/>
</dbReference>
<dbReference type="AlphaFoldDB" id="A0A498CPZ2"/>
<name>A0A498CPZ2_9FIRM</name>
<dbReference type="Gene3D" id="3.20.20.140">
    <property type="entry name" value="Metal-dependent hydrolases"/>
    <property type="match status" value="1"/>
</dbReference>
<dbReference type="InterPro" id="IPR011059">
    <property type="entry name" value="Metal-dep_hydrolase_composite"/>
</dbReference>
<dbReference type="EC" id="3.5.4.1" evidence="4"/>
<protein>
    <submittedName>
        <fullName evidence="4">Cytosine deaminase</fullName>
        <ecNumber evidence="4">3.5.4.1</ecNumber>
    </submittedName>
</protein>
<gene>
    <name evidence="4" type="ORF">D4A47_05360</name>
</gene>
<dbReference type="Gene3D" id="2.30.40.10">
    <property type="entry name" value="Urease, subunit C, domain 1"/>
    <property type="match status" value="1"/>
</dbReference>
<keyword evidence="1" id="KW-0479">Metal-binding</keyword>
<dbReference type="RefSeq" id="WP_121586481.1">
    <property type="nucleotide sequence ID" value="NZ_RCHT01000006.1"/>
</dbReference>
<dbReference type="Proteomes" id="UP000276301">
    <property type="component" value="Unassembled WGS sequence"/>
</dbReference>
<dbReference type="CDD" id="cd01293">
    <property type="entry name" value="Bact_CD"/>
    <property type="match status" value="1"/>
</dbReference>
<evidence type="ECO:0000313" key="5">
    <source>
        <dbReference type="Proteomes" id="UP000276301"/>
    </source>
</evidence>
<keyword evidence="2 4" id="KW-0378">Hydrolase</keyword>
<keyword evidence="5" id="KW-1185">Reference proteome</keyword>
<dbReference type="InterPro" id="IPR052349">
    <property type="entry name" value="Metallo-hydrolase_Enzymes"/>
</dbReference>